<evidence type="ECO:0000313" key="1">
    <source>
        <dbReference type="EMBL" id="CEL96918.1"/>
    </source>
</evidence>
<gene>
    <name evidence="1" type="ORF">Vbra_3911</name>
</gene>
<accession>A0A0G4EKG8</accession>
<dbReference type="AlphaFoldDB" id="A0A0G4EKG8"/>
<organism evidence="1 2">
    <name type="scientific">Vitrella brassicaformis (strain CCMP3155)</name>
    <dbReference type="NCBI Taxonomy" id="1169540"/>
    <lineage>
        <taxon>Eukaryota</taxon>
        <taxon>Sar</taxon>
        <taxon>Alveolata</taxon>
        <taxon>Colpodellida</taxon>
        <taxon>Vitrellaceae</taxon>
        <taxon>Vitrella</taxon>
    </lineage>
</organism>
<dbReference type="VEuPathDB" id="CryptoDB:Vbra_3911"/>
<sequence length="92" mass="10198">MASDTPIARKSALRILNKTNSAASVKLVPVGDIQKVKKQLKRAEKEYDRGAFRVGLNVGVGPVDAGLEVEPQKEISHEQDEEKDIEIEFGYF</sequence>
<dbReference type="InParanoid" id="A0A0G4EKG8"/>
<proteinExistence type="predicted"/>
<reference evidence="1 2" key="1">
    <citation type="submission" date="2014-11" db="EMBL/GenBank/DDBJ databases">
        <authorList>
            <person name="Zhu J."/>
            <person name="Qi W."/>
            <person name="Song R."/>
        </authorList>
    </citation>
    <scope>NUCLEOTIDE SEQUENCE [LARGE SCALE GENOMIC DNA]</scope>
</reference>
<dbReference type="Proteomes" id="UP000041254">
    <property type="component" value="Unassembled WGS sequence"/>
</dbReference>
<keyword evidence="2" id="KW-1185">Reference proteome</keyword>
<protein>
    <submittedName>
        <fullName evidence="1">Uncharacterized protein</fullName>
    </submittedName>
</protein>
<dbReference type="EMBL" id="CDMY01000249">
    <property type="protein sequence ID" value="CEL96918.1"/>
    <property type="molecule type" value="Genomic_DNA"/>
</dbReference>
<evidence type="ECO:0000313" key="2">
    <source>
        <dbReference type="Proteomes" id="UP000041254"/>
    </source>
</evidence>
<name>A0A0G4EKG8_VITBC</name>